<organism evidence="2">
    <name type="scientific">Cladocopium goreaui</name>
    <dbReference type="NCBI Taxonomy" id="2562237"/>
    <lineage>
        <taxon>Eukaryota</taxon>
        <taxon>Sar</taxon>
        <taxon>Alveolata</taxon>
        <taxon>Dinophyceae</taxon>
        <taxon>Suessiales</taxon>
        <taxon>Symbiodiniaceae</taxon>
        <taxon>Cladocopium</taxon>
    </lineage>
</organism>
<sequence length="81" mass="9628">MDKMQSTTEDDIEKALEKEMDKMQMISKRPWKKRWTRCSRRRRQGRSRNGLGKRDGQDAVDDGGRVSIQFCCWVSNRFPFA</sequence>
<dbReference type="EMBL" id="CAMXCT020000506">
    <property type="protein sequence ID" value="CAL1133069.1"/>
    <property type="molecule type" value="Genomic_DNA"/>
</dbReference>
<evidence type="ECO:0000313" key="4">
    <source>
        <dbReference type="Proteomes" id="UP001152797"/>
    </source>
</evidence>
<feature type="region of interest" description="Disordered" evidence="1">
    <location>
        <begin position="31"/>
        <end position="62"/>
    </location>
</feature>
<accession>A0A9P1BUF9</accession>
<evidence type="ECO:0000313" key="2">
    <source>
        <dbReference type="EMBL" id="CAI3979694.1"/>
    </source>
</evidence>
<evidence type="ECO:0000313" key="3">
    <source>
        <dbReference type="EMBL" id="CAL4767006.1"/>
    </source>
</evidence>
<reference evidence="2" key="1">
    <citation type="submission" date="2022-10" db="EMBL/GenBank/DDBJ databases">
        <authorList>
            <person name="Chen Y."/>
            <person name="Dougan E. K."/>
            <person name="Chan C."/>
            <person name="Rhodes N."/>
            <person name="Thang M."/>
        </authorList>
    </citation>
    <scope>NUCLEOTIDE SEQUENCE</scope>
</reference>
<comment type="caution">
    <text evidence="2">The sequence shown here is derived from an EMBL/GenBank/DDBJ whole genome shotgun (WGS) entry which is preliminary data.</text>
</comment>
<evidence type="ECO:0000256" key="1">
    <source>
        <dbReference type="SAM" id="MobiDB-lite"/>
    </source>
</evidence>
<reference evidence="3 4" key="2">
    <citation type="submission" date="2024-05" db="EMBL/GenBank/DDBJ databases">
        <authorList>
            <person name="Chen Y."/>
            <person name="Shah S."/>
            <person name="Dougan E. K."/>
            <person name="Thang M."/>
            <person name="Chan C."/>
        </authorList>
    </citation>
    <scope>NUCLEOTIDE SEQUENCE [LARGE SCALE GENOMIC DNA]</scope>
</reference>
<name>A0A9P1BUF9_9DINO</name>
<dbReference type="EMBL" id="CAMXCT010000506">
    <property type="protein sequence ID" value="CAI3979694.1"/>
    <property type="molecule type" value="Genomic_DNA"/>
</dbReference>
<dbReference type="EMBL" id="CAMXCT030000506">
    <property type="protein sequence ID" value="CAL4767006.1"/>
    <property type="molecule type" value="Genomic_DNA"/>
</dbReference>
<proteinExistence type="predicted"/>
<dbReference type="AlphaFoldDB" id="A0A9P1BUF9"/>
<gene>
    <name evidence="2" type="ORF">C1SCF055_LOCUS7629</name>
</gene>
<dbReference type="Proteomes" id="UP001152797">
    <property type="component" value="Unassembled WGS sequence"/>
</dbReference>
<protein>
    <submittedName>
        <fullName evidence="2">Uncharacterized protein</fullName>
    </submittedName>
</protein>
<feature type="compositionally biased region" description="Basic residues" evidence="1">
    <location>
        <begin position="31"/>
        <end position="46"/>
    </location>
</feature>
<keyword evidence="4" id="KW-1185">Reference proteome</keyword>